<evidence type="ECO:0000256" key="1">
    <source>
        <dbReference type="HAMAP-Rule" id="MF_00226"/>
    </source>
</evidence>
<dbReference type="InterPro" id="IPR036653">
    <property type="entry name" value="CinA-like_C"/>
</dbReference>
<dbReference type="Pfam" id="PF00994">
    <property type="entry name" value="MoCF_biosynth"/>
    <property type="match status" value="1"/>
</dbReference>
<feature type="domain" description="MoaB/Mog" evidence="2">
    <location>
        <begin position="4"/>
        <end position="170"/>
    </location>
</feature>
<comment type="similarity">
    <text evidence="1">Belongs to the CinA family.</text>
</comment>
<accession>A0A1V4I6W9</accession>
<dbReference type="OrthoDB" id="9801454at2"/>
<dbReference type="HAMAP" id="MF_00226_B">
    <property type="entry name" value="CinA_B"/>
    <property type="match status" value="1"/>
</dbReference>
<dbReference type="PANTHER" id="PTHR13939">
    <property type="entry name" value="NICOTINAMIDE-NUCLEOTIDE AMIDOHYDROLASE PNCC"/>
    <property type="match status" value="1"/>
</dbReference>
<dbReference type="Pfam" id="PF18146">
    <property type="entry name" value="CinA_KH"/>
    <property type="match status" value="1"/>
</dbReference>
<dbReference type="InterPro" id="IPR008135">
    <property type="entry name" value="Competence-induced_CinA"/>
</dbReference>
<protein>
    <recommendedName>
        <fullName evidence="1">Putative competence-damage inducible protein</fullName>
    </recommendedName>
</protein>
<dbReference type="NCBIfam" id="TIGR00200">
    <property type="entry name" value="cinA_nterm"/>
    <property type="match status" value="1"/>
</dbReference>
<dbReference type="STRING" id="225345.CLCHR_46320"/>
<proteinExistence type="inferred from homology"/>
<evidence type="ECO:0000259" key="2">
    <source>
        <dbReference type="SMART" id="SM00852"/>
    </source>
</evidence>
<reference evidence="3 4" key="1">
    <citation type="submission" date="2017-03" db="EMBL/GenBank/DDBJ databases">
        <title>Genome sequence of Clostridium chromiireducens DSM 23318.</title>
        <authorList>
            <person name="Poehlein A."/>
            <person name="Daniel R."/>
        </authorList>
    </citation>
    <scope>NUCLEOTIDE SEQUENCE [LARGE SCALE GENOMIC DNA]</scope>
    <source>
        <strain evidence="3 4">DSM 23318</strain>
    </source>
</reference>
<dbReference type="SUPFAM" id="SSF53218">
    <property type="entry name" value="Molybdenum cofactor biosynthesis proteins"/>
    <property type="match status" value="1"/>
</dbReference>
<dbReference type="NCBIfam" id="NF001813">
    <property type="entry name" value="PRK00549.1"/>
    <property type="match status" value="1"/>
</dbReference>
<dbReference type="EMBL" id="MZGT01000118">
    <property type="protein sequence ID" value="OPJ55732.1"/>
    <property type="molecule type" value="Genomic_DNA"/>
</dbReference>
<dbReference type="SMART" id="SM00852">
    <property type="entry name" value="MoCF_biosynth"/>
    <property type="match status" value="1"/>
</dbReference>
<dbReference type="PIRSF" id="PIRSF006728">
    <property type="entry name" value="CinA"/>
    <property type="match status" value="1"/>
</dbReference>
<evidence type="ECO:0000313" key="3">
    <source>
        <dbReference type="EMBL" id="OPJ55732.1"/>
    </source>
</evidence>
<dbReference type="InterPro" id="IPR041424">
    <property type="entry name" value="CinA_KH"/>
</dbReference>
<dbReference type="Gene3D" id="3.30.70.2860">
    <property type="match status" value="1"/>
</dbReference>
<evidence type="ECO:0000313" key="4">
    <source>
        <dbReference type="Proteomes" id="UP000191056"/>
    </source>
</evidence>
<dbReference type="AlphaFoldDB" id="A0A1V4I6W9"/>
<dbReference type="CDD" id="cd00885">
    <property type="entry name" value="cinA"/>
    <property type="match status" value="1"/>
</dbReference>
<dbReference type="Proteomes" id="UP000191056">
    <property type="component" value="Unassembled WGS sequence"/>
</dbReference>
<keyword evidence="4" id="KW-1185">Reference proteome</keyword>
<dbReference type="NCBIfam" id="TIGR00177">
    <property type="entry name" value="molyb_syn"/>
    <property type="match status" value="1"/>
</dbReference>
<organism evidence="3 4">
    <name type="scientific">Clostridium chromiireducens</name>
    <dbReference type="NCBI Taxonomy" id="225345"/>
    <lineage>
        <taxon>Bacteria</taxon>
        <taxon>Bacillati</taxon>
        <taxon>Bacillota</taxon>
        <taxon>Clostridia</taxon>
        <taxon>Eubacteriales</taxon>
        <taxon>Clostridiaceae</taxon>
        <taxon>Clostridium</taxon>
    </lineage>
</organism>
<dbReference type="InterPro" id="IPR001453">
    <property type="entry name" value="MoaB/Mog_dom"/>
</dbReference>
<dbReference type="NCBIfam" id="TIGR00199">
    <property type="entry name" value="PncC_domain"/>
    <property type="match status" value="1"/>
</dbReference>
<name>A0A1V4I6W9_9CLOT</name>
<comment type="caution">
    <text evidence="3">The sequence shown here is derived from an EMBL/GenBank/DDBJ whole genome shotgun (WGS) entry which is preliminary data.</text>
</comment>
<gene>
    <name evidence="3" type="primary">cinA_2</name>
    <name evidence="1" type="synonym">cinA</name>
    <name evidence="3" type="ORF">CLCHR_46320</name>
</gene>
<dbReference type="InterPro" id="IPR050101">
    <property type="entry name" value="CinA"/>
</dbReference>
<dbReference type="RefSeq" id="WP_079442230.1">
    <property type="nucleotide sequence ID" value="NZ_JBLZIA010000005.1"/>
</dbReference>
<dbReference type="PANTHER" id="PTHR13939:SF0">
    <property type="entry name" value="NMN AMIDOHYDROLASE-LIKE PROTEIN YFAY"/>
    <property type="match status" value="1"/>
</dbReference>
<dbReference type="Gene3D" id="3.40.980.10">
    <property type="entry name" value="MoaB/Mog-like domain"/>
    <property type="match status" value="1"/>
</dbReference>
<dbReference type="Gene3D" id="3.90.950.20">
    <property type="entry name" value="CinA-like"/>
    <property type="match status" value="1"/>
</dbReference>
<dbReference type="InterPro" id="IPR036425">
    <property type="entry name" value="MoaB/Mog-like_dom_sf"/>
</dbReference>
<dbReference type="Pfam" id="PF02464">
    <property type="entry name" value="CinA"/>
    <property type="match status" value="1"/>
</dbReference>
<sequence>MKAEIIAIGTEILLGDIVNSNAQYLAQELASLGIDMYYQQVVGDNEKRIIHAFDEAYSRSDIIITTGGLGPTEDDLTKEVAAKYFNKALFQDRDSIEKIKDYFKFRERKMTENNLKQGLIPEGAAIINNDNGTAPGVIIEENNKIMIILPGPPKEMKPMFEETVRPYLQGKTDSLLISKMIKILGIGESAVAEEIKDLLDAQTNPTIAPYAKDTGVVLRVTAKASNKEEALNLIEPIENEIISRLGENVYATEDISIEEAVAKLLIEKKLTISTAESCTGGMIASTLINYPGISEVFLEGAVTYSNAAKHNRLGVNNETLDKYGAVSEETAREMAIGIANTAKTDVSIITTGIAGPEGGTEEKPVGLVYVGVYVQGKVKVQRCIFKGNRSKIRLQATITGLDMLRRILINKNI</sequence>
<dbReference type="InterPro" id="IPR008136">
    <property type="entry name" value="CinA_C"/>
</dbReference>
<dbReference type="SUPFAM" id="SSF142433">
    <property type="entry name" value="CinA-like"/>
    <property type="match status" value="1"/>
</dbReference>